<reference evidence="7 8" key="1">
    <citation type="submission" date="2016-06" db="EMBL/GenBank/DDBJ databases">
        <title>Respiratory ammonification of nitrate coupled to the oxidation of elemental sulfur in deep-sea autotrophic thermophilic bacteria.</title>
        <authorList>
            <person name="Slobodkina G.B."/>
            <person name="Mardanov A.V."/>
            <person name="Ravin N.V."/>
            <person name="Frolova A.A."/>
            <person name="Viryasiv M.B."/>
            <person name="Chernyh N.A."/>
            <person name="Bonch-Osmolovskaya E.A."/>
            <person name="Slobodkin A.I."/>
        </authorList>
    </citation>
    <scope>NUCLEOTIDE SEQUENCE [LARGE SCALE GENOMIC DNA]</scope>
    <source>
        <strain evidence="7 8">S69</strain>
    </source>
</reference>
<proteinExistence type="inferred from homology"/>
<dbReference type="RefSeq" id="WP_067617173.1">
    <property type="nucleotide sequence ID" value="NZ_MAGO01000004.1"/>
</dbReference>
<dbReference type="PANTHER" id="PTHR43648">
    <property type="entry name" value="ELECTRON TRANSFER FLAVOPROTEIN BETA SUBUNIT LYSINE METHYLTRANSFERASE"/>
    <property type="match status" value="1"/>
</dbReference>
<dbReference type="InterPro" id="IPR004498">
    <property type="entry name" value="Ribosomal_PrmA_MeTrfase"/>
</dbReference>
<name>A0A1B9F6Z7_9BACT</name>
<evidence type="ECO:0000313" key="8">
    <source>
        <dbReference type="Proteomes" id="UP000093080"/>
    </source>
</evidence>
<keyword evidence="2 6" id="KW-0963">Cytoplasm</keyword>
<keyword evidence="8" id="KW-1185">Reference proteome</keyword>
<comment type="subcellular location">
    <subcellularLocation>
        <location evidence="6">Cytoplasm</location>
    </subcellularLocation>
</comment>
<keyword evidence="3 6" id="KW-0489">Methyltransferase</keyword>
<dbReference type="PATRIC" id="fig|1156395.6.peg.1087"/>
<feature type="binding site" evidence="6">
    <location>
        <position position="193"/>
    </location>
    <ligand>
        <name>S-adenosyl-L-methionine</name>
        <dbReference type="ChEBI" id="CHEBI:59789"/>
    </ligand>
</feature>
<keyword evidence="7" id="KW-0689">Ribosomal protein</keyword>
<dbReference type="SUPFAM" id="SSF53335">
    <property type="entry name" value="S-adenosyl-L-methionine-dependent methyltransferases"/>
    <property type="match status" value="1"/>
</dbReference>
<dbReference type="GO" id="GO:0005840">
    <property type="term" value="C:ribosome"/>
    <property type="evidence" value="ECO:0007669"/>
    <property type="project" value="UniProtKB-KW"/>
</dbReference>
<organism evidence="7 8">
    <name type="scientific">Dissulfuribacter thermophilus</name>
    <dbReference type="NCBI Taxonomy" id="1156395"/>
    <lineage>
        <taxon>Bacteria</taxon>
        <taxon>Pseudomonadati</taxon>
        <taxon>Thermodesulfobacteriota</taxon>
        <taxon>Dissulfuribacteria</taxon>
        <taxon>Dissulfuribacterales</taxon>
        <taxon>Dissulfuribacteraceae</taxon>
        <taxon>Dissulfuribacter</taxon>
    </lineage>
</organism>
<protein>
    <recommendedName>
        <fullName evidence="6">Ribosomal protein L11 methyltransferase</fullName>
        <shortName evidence="6">L11 Mtase</shortName>
        <ecNumber evidence="6">2.1.1.-</ecNumber>
    </recommendedName>
</protein>
<comment type="catalytic activity">
    <reaction evidence="6">
        <text>L-lysyl-[protein] + 3 S-adenosyl-L-methionine = N(6),N(6),N(6)-trimethyl-L-lysyl-[protein] + 3 S-adenosyl-L-homocysteine + 3 H(+)</text>
        <dbReference type="Rhea" id="RHEA:54192"/>
        <dbReference type="Rhea" id="RHEA-COMP:9752"/>
        <dbReference type="Rhea" id="RHEA-COMP:13826"/>
        <dbReference type="ChEBI" id="CHEBI:15378"/>
        <dbReference type="ChEBI" id="CHEBI:29969"/>
        <dbReference type="ChEBI" id="CHEBI:57856"/>
        <dbReference type="ChEBI" id="CHEBI:59789"/>
        <dbReference type="ChEBI" id="CHEBI:61961"/>
    </reaction>
</comment>
<evidence type="ECO:0000256" key="1">
    <source>
        <dbReference type="ARBA" id="ARBA00009741"/>
    </source>
</evidence>
<evidence type="ECO:0000256" key="4">
    <source>
        <dbReference type="ARBA" id="ARBA00022679"/>
    </source>
</evidence>
<dbReference type="NCBIfam" id="TIGR00406">
    <property type="entry name" value="prmA"/>
    <property type="match status" value="1"/>
</dbReference>
<dbReference type="CDD" id="cd02440">
    <property type="entry name" value="AdoMet_MTases"/>
    <property type="match status" value="1"/>
</dbReference>
<feature type="binding site" evidence="6">
    <location>
        <position position="171"/>
    </location>
    <ligand>
        <name>S-adenosyl-L-methionine</name>
        <dbReference type="ChEBI" id="CHEBI:59789"/>
    </ligand>
</feature>
<dbReference type="OrthoDB" id="9785995at2"/>
<dbReference type="AlphaFoldDB" id="A0A1B9F6Z7"/>
<dbReference type="Proteomes" id="UP000093080">
    <property type="component" value="Unassembled WGS sequence"/>
</dbReference>
<gene>
    <name evidence="6" type="primary">prmA</name>
    <name evidence="7" type="ORF">DBT_1070</name>
</gene>
<dbReference type="STRING" id="1156395.DBT_1070"/>
<dbReference type="GO" id="GO:0005737">
    <property type="term" value="C:cytoplasm"/>
    <property type="evidence" value="ECO:0007669"/>
    <property type="project" value="UniProtKB-SubCell"/>
</dbReference>
<keyword evidence="5 6" id="KW-0949">S-adenosyl-L-methionine</keyword>
<dbReference type="EMBL" id="MAGO01000004">
    <property type="protein sequence ID" value="OCC15719.1"/>
    <property type="molecule type" value="Genomic_DNA"/>
</dbReference>
<dbReference type="HAMAP" id="MF_00735">
    <property type="entry name" value="Methyltr_PrmA"/>
    <property type="match status" value="1"/>
</dbReference>
<dbReference type="Pfam" id="PF06325">
    <property type="entry name" value="PrmA"/>
    <property type="match status" value="1"/>
</dbReference>
<evidence type="ECO:0000256" key="3">
    <source>
        <dbReference type="ARBA" id="ARBA00022603"/>
    </source>
</evidence>
<comment type="function">
    <text evidence="6">Methylates ribosomal protein L11.</text>
</comment>
<dbReference type="InterPro" id="IPR050078">
    <property type="entry name" value="Ribosomal_L11_MeTrfase_PrmA"/>
</dbReference>
<evidence type="ECO:0000313" key="7">
    <source>
        <dbReference type="EMBL" id="OCC15719.1"/>
    </source>
</evidence>
<keyword evidence="4 6" id="KW-0808">Transferase</keyword>
<dbReference type="Gene3D" id="3.40.50.150">
    <property type="entry name" value="Vaccinia Virus protein VP39"/>
    <property type="match status" value="1"/>
</dbReference>
<feature type="binding site" evidence="6">
    <location>
        <position position="235"/>
    </location>
    <ligand>
        <name>S-adenosyl-L-methionine</name>
        <dbReference type="ChEBI" id="CHEBI:59789"/>
    </ligand>
</feature>
<dbReference type="InterPro" id="IPR029063">
    <property type="entry name" value="SAM-dependent_MTases_sf"/>
</dbReference>
<feature type="binding site" evidence="6">
    <location>
        <position position="148"/>
    </location>
    <ligand>
        <name>S-adenosyl-L-methionine</name>
        <dbReference type="ChEBI" id="CHEBI:59789"/>
    </ligand>
</feature>
<evidence type="ECO:0000256" key="6">
    <source>
        <dbReference type="HAMAP-Rule" id="MF_00735"/>
    </source>
</evidence>
<dbReference type="PIRSF" id="PIRSF000401">
    <property type="entry name" value="RPL11_MTase"/>
    <property type="match status" value="1"/>
</dbReference>
<dbReference type="GO" id="GO:0016279">
    <property type="term" value="F:protein-lysine N-methyltransferase activity"/>
    <property type="evidence" value="ECO:0007669"/>
    <property type="project" value="RHEA"/>
</dbReference>
<keyword evidence="7" id="KW-0687">Ribonucleoprotein</keyword>
<comment type="similarity">
    <text evidence="1 6">Belongs to the methyltransferase superfamily. PrmA family.</text>
</comment>
<evidence type="ECO:0000256" key="2">
    <source>
        <dbReference type="ARBA" id="ARBA00022490"/>
    </source>
</evidence>
<comment type="caution">
    <text evidence="7">The sequence shown here is derived from an EMBL/GenBank/DDBJ whole genome shotgun (WGS) entry which is preliminary data.</text>
</comment>
<sequence length="302" mass="34313">MNEIWIEVSIHINSKRNLREDPDRNQLIDVISDFLVSNLNRGVIVDDHTIIKAFFTPQEFEGELFSELQHFLNDLKKLHGDYLEFQVSTRHILEEDWKDGWKAFFKPLKVADRLVIKPTWEDYIPDKGEMIIEIDPGQAFGTGTHASTRLCLEFLQELIKENKAQKILDCGTGTGILGIAAAKLGAKSVLMIDVDPVAVDVARENCELNRVHHLCSVSTTPIWEIEDTFNIVLANLDKNTLILLSKDLVRVLAPKGSLICSGIIRGQERDLIERFTDLGLSLSQSKEDKEDPEWLGLVFHRD</sequence>
<dbReference type="GO" id="GO:0032259">
    <property type="term" value="P:methylation"/>
    <property type="evidence" value="ECO:0007669"/>
    <property type="project" value="UniProtKB-KW"/>
</dbReference>
<evidence type="ECO:0000256" key="5">
    <source>
        <dbReference type="ARBA" id="ARBA00022691"/>
    </source>
</evidence>
<dbReference type="EC" id="2.1.1.-" evidence="6"/>
<dbReference type="PANTHER" id="PTHR43648:SF1">
    <property type="entry name" value="ELECTRON TRANSFER FLAVOPROTEIN BETA SUBUNIT LYSINE METHYLTRANSFERASE"/>
    <property type="match status" value="1"/>
</dbReference>
<accession>A0A1B9F6Z7</accession>